<dbReference type="InterPro" id="IPR036249">
    <property type="entry name" value="Thioredoxin-like_sf"/>
</dbReference>
<evidence type="ECO:0000256" key="4">
    <source>
        <dbReference type="RuleBase" id="RU003494"/>
    </source>
</evidence>
<dbReference type="SUPFAM" id="SSF47616">
    <property type="entry name" value="GST C-terminal domain-like"/>
    <property type="match status" value="1"/>
</dbReference>
<dbReference type="SFLD" id="SFLDS00019">
    <property type="entry name" value="Glutathione_Transferase_(cytos"/>
    <property type="match status" value="1"/>
</dbReference>
<dbReference type="GO" id="GO:0005737">
    <property type="term" value="C:cytoplasm"/>
    <property type="evidence" value="ECO:0007669"/>
    <property type="project" value="TreeGrafter"/>
</dbReference>
<dbReference type="CDD" id="cd03058">
    <property type="entry name" value="GST_N_Tau"/>
    <property type="match status" value="1"/>
</dbReference>
<dbReference type="EC" id="2.5.1.18" evidence="1"/>
<dbReference type="GO" id="GO:0006749">
    <property type="term" value="P:glutathione metabolic process"/>
    <property type="evidence" value="ECO:0007669"/>
    <property type="project" value="InterPro"/>
</dbReference>
<dbReference type="InterPro" id="IPR004046">
    <property type="entry name" value="GST_C"/>
</dbReference>
<dbReference type="InterPro" id="IPR045074">
    <property type="entry name" value="GST_C_Tau"/>
</dbReference>
<dbReference type="PROSITE" id="PS50405">
    <property type="entry name" value="GST_CTER"/>
    <property type="match status" value="1"/>
</dbReference>
<dbReference type="InterPro" id="IPR036282">
    <property type="entry name" value="Glutathione-S-Trfase_C_sf"/>
</dbReference>
<dbReference type="Pfam" id="PF02798">
    <property type="entry name" value="GST_N"/>
    <property type="match status" value="1"/>
</dbReference>
<evidence type="ECO:0000313" key="7">
    <source>
        <dbReference type="EMBL" id="MBW84016.1"/>
    </source>
</evidence>
<feature type="domain" description="GST N-terminal" evidence="5">
    <location>
        <begin position="3"/>
        <end position="82"/>
    </location>
</feature>
<dbReference type="InterPro" id="IPR045073">
    <property type="entry name" value="Omega/Tau-like"/>
</dbReference>
<reference evidence="7" key="1">
    <citation type="submission" date="2018-02" db="EMBL/GenBank/DDBJ databases">
        <title>Rhizophora mucronata_Transcriptome.</title>
        <authorList>
            <person name="Meera S.P."/>
            <person name="Sreeshan A."/>
            <person name="Augustine A."/>
        </authorList>
    </citation>
    <scope>NUCLEOTIDE SEQUENCE</scope>
    <source>
        <tissue evidence="7">Leaf</tissue>
    </source>
</reference>
<dbReference type="GO" id="GO:0004364">
    <property type="term" value="F:glutathione transferase activity"/>
    <property type="evidence" value="ECO:0007669"/>
    <property type="project" value="UniProtKB-EC"/>
</dbReference>
<dbReference type="Gene3D" id="3.40.30.10">
    <property type="entry name" value="Glutaredoxin"/>
    <property type="match status" value="1"/>
</dbReference>
<evidence type="ECO:0000256" key="1">
    <source>
        <dbReference type="ARBA" id="ARBA00012452"/>
    </source>
</evidence>
<dbReference type="Pfam" id="PF00043">
    <property type="entry name" value="GST_C"/>
    <property type="match status" value="1"/>
</dbReference>
<comment type="catalytic activity">
    <reaction evidence="3">
        <text>RX + glutathione = an S-substituted glutathione + a halide anion + H(+)</text>
        <dbReference type="Rhea" id="RHEA:16437"/>
        <dbReference type="ChEBI" id="CHEBI:15378"/>
        <dbReference type="ChEBI" id="CHEBI:16042"/>
        <dbReference type="ChEBI" id="CHEBI:17792"/>
        <dbReference type="ChEBI" id="CHEBI:57925"/>
        <dbReference type="ChEBI" id="CHEBI:90779"/>
        <dbReference type="EC" id="2.5.1.18"/>
    </reaction>
</comment>
<dbReference type="SFLD" id="SFLDG01152">
    <property type="entry name" value="Main.3:_Omega-_and_Tau-like"/>
    <property type="match status" value="1"/>
</dbReference>
<name>A0A2P2IS43_RHIMU</name>
<dbReference type="InterPro" id="IPR010987">
    <property type="entry name" value="Glutathione-S-Trfase_C-like"/>
</dbReference>
<dbReference type="SFLD" id="SFLDG00358">
    <property type="entry name" value="Main_(cytGST)"/>
    <property type="match status" value="1"/>
</dbReference>
<accession>A0A2P2IS43</accession>
<dbReference type="InterPro" id="IPR040079">
    <property type="entry name" value="Glutathione_S-Trfase"/>
</dbReference>
<dbReference type="Gene3D" id="1.20.1050.10">
    <property type="match status" value="1"/>
</dbReference>
<dbReference type="FunFam" id="3.40.30.10:FF:000014">
    <property type="entry name" value="Tau class glutathione S-transferase"/>
    <property type="match status" value="1"/>
</dbReference>
<proteinExistence type="inferred from homology"/>
<dbReference type="SUPFAM" id="SSF52833">
    <property type="entry name" value="Thioredoxin-like"/>
    <property type="match status" value="1"/>
</dbReference>
<dbReference type="PANTHER" id="PTHR11260:SF764">
    <property type="entry name" value="GLUTATHIONE TRANSFERASE"/>
    <property type="match status" value="1"/>
</dbReference>
<dbReference type="CDD" id="cd03185">
    <property type="entry name" value="GST_C_Tau"/>
    <property type="match status" value="1"/>
</dbReference>
<protein>
    <recommendedName>
        <fullName evidence="1">glutathione transferase</fullName>
        <ecNumber evidence="1">2.5.1.18</ecNumber>
    </recommendedName>
</protein>
<dbReference type="EMBL" id="GGEC01003533">
    <property type="protein sequence ID" value="MBW84016.1"/>
    <property type="molecule type" value="Transcribed_RNA"/>
</dbReference>
<evidence type="ECO:0000256" key="2">
    <source>
        <dbReference type="ARBA" id="ARBA00022679"/>
    </source>
</evidence>
<evidence type="ECO:0000256" key="3">
    <source>
        <dbReference type="ARBA" id="ARBA00047960"/>
    </source>
</evidence>
<evidence type="ECO:0000259" key="6">
    <source>
        <dbReference type="PROSITE" id="PS50405"/>
    </source>
</evidence>
<comment type="similarity">
    <text evidence="4">Belongs to the GST superfamily.</text>
</comment>
<sequence>MEDQVIVLDFWVSAFAARVKIALEEKGVKYEIKEQNVFDKGPLLLEMNPVHKMIPVLIHNGKPICESLIILEYIDEVWHGRSPLLPSDPYQRYQARFWVDFIEKKVNPNRKMLWMEEGEKQVEAKRGLIESLRTLEGELGEEPYFGGETIGFVDVALVPFTSWFYTLEICGNFSIEAECPKIIAWMNRCMQRESVSKSLPDPKKVYDYVVKFKKKRLGRG</sequence>
<organism evidence="7">
    <name type="scientific">Rhizophora mucronata</name>
    <name type="common">Asiatic mangrove</name>
    <dbReference type="NCBI Taxonomy" id="61149"/>
    <lineage>
        <taxon>Eukaryota</taxon>
        <taxon>Viridiplantae</taxon>
        <taxon>Streptophyta</taxon>
        <taxon>Embryophyta</taxon>
        <taxon>Tracheophyta</taxon>
        <taxon>Spermatophyta</taxon>
        <taxon>Magnoliopsida</taxon>
        <taxon>eudicotyledons</taxon>
        <taxon>Gunneridae</taxon>
        <taxon>Pentapetalae</taxon>
        <taxon>rosids</taxon>
        <taxon>fabids</taxon>
        <taxon>Malpighiales</taxon>
        <taxon>Rhizophoraceae</taxon>
        <taxon>Rhizophora</taxon>
    </lineage>
</organism>
<dbReference type="InterPro" id="IPR004045">
    <property type="entry name" value="Glutathione_S-Trfase_N"/>
</dbReference>
<dbReference type="PROSITE" id="PS50404">
    <property type="entry name" value="GST_NTER"/>
    <property type="match status" value="1"/>
</dbReference>
<feature type="domain" description="GST C-terminal" evidence="6">
    <location>
        <begin position="88"/>
        <end position="217"/>
    </location>
</feature>
<dbReference type="FunFam" id="1.20.1050.10:FF:000018">
    <property type="entry name" value="Glutathione S-transferase U20"/>
    <property type="match status" value="1"/>
</dbReference>
<dbReference type="PANTHER" id="PTHR11260">
    <property type="entry name" value="GLUTATHIONE S-TRANSFERASE, GST, SUPERFAMILY, GST DOMAIN CONTAINING"/>
    <property type="match status" value="1"/>
</dbReference>
<dbReference type="AlphaFoldDB" id="A0A2P2IS43"/>
<evidence type="ECO:0000259" key="5">
    <source>
        <dbReference type="PROSITE" id="PS50404"/>
    </source>
</evidence>
<keyword evidence="2 7" id="KW-0808">Transferase</keyword>